<dbReference type="AlphaFoldDB" id="A0A1F6A9P9"/>
<comment type="caution">
    <text evidence="1">The sequence shown here is derived from an EMBL/GenBank/DDBJ whole genome shotgun (WGS) entry which is preliminary data.</text>
</comment>
<evidence type="ECO:0000313" key="1">
    <source>
        <dbReference type="EMBL" id="OGG21428.1"/>
    </source>
</evidence>
<proteinExistence type="predicted"/>
<sequence length="73" mass="7513">MIIQGNVVAGHIDASCAVDPSCEAMVLQIVQTLPAIALPLMYAAGRVVHGIVVYACSAHPDGGQNKGITARID</sequence>
<name>A0A1F6A9P9_9BACT</name>
<dbReference type="STRING" id="1798384.A3D03_02880"/>
<organism evidence="1 2">
    <name type="scientific">Candidatus Gottesmanbacteria bacterium RIFCSPHIGHO2_02_FULL_40_13</name>
    <dbReference type="NCBI Taxonomy" id="1798384"/>
    <lineage>
        <taxon>Bacteria</taxon>
        <taxon>Candidatus Gottesmaniibacteriota</taxon>
    </lineage>
</organism>
<reference evidence="1 2" key="1">
    <citation type="journal article" date="2016" name="Nat. Commun.">
        <title>Thousands of microbial genomes shed light on interconnected biogeochemical processes in an aquifer system.</title>
        <authorList>
            <person name="Anantharaman K."/>
            <person name="Brown C.T."/>
            <person name="Hug L.A."/>
            <person name="Sharon I."/>
            <person name="Castelle C.J."/>
            <person name="Probst A.J."/>
            <person name="Thomas B.C."/>
            <person name="Singh A."/>
            <person name="Wilkins M.J."/>
            <person name="Karaoz U."/>
            <person name="Brodie E.L."/>
            <person name="Williams K.H."/>
            <person name="Hubbard S.S."/>
            <person name="Banfield J.F."/>
        </authorList>
    </citation>
    <scope>NUCLEOTIDE SEQUENCE [LARGE SCALE GENOMIC DNA]</scope>
</reference>
<dbReference type="Proteomes" id="UP000177092">
    <property type="component" value="Unassembled WGS sequence"/>
</dbReference>
<evidence type="ECO:0000313" key="2">
    <source>
        <dbReference type="Proteomes" id="UP000177092"/>
    </source>
</evidence>
<dbReference type="EMBL" id="MFJN01000022">
    <property type="protein sequence ID" value="OGG21428.1"/>
    <property type="molecule type" value="Genomic_DNA"/>
</dbReference>
<gene>
    <name evidence="1" type="ORF">A3D03_02880</name>
</gene>
<protein>
    <submittedName>
        <fullName evidence="1">Uncharacterized protein</fullName>
    </submittedName>
</protein>
<accession>A0A1F6A9P9</accession>